<gene>
    <name evidence="3" type="primary">hlyA_5</name>
    <name evidence="3" type="ORF">ETAA8_21830</name>
</gene>
<sequence>MPNRNLRSLWSRFLGKQQRLKTKQRHQRRVFLEALEDRRLLALIASDGFEDYTAGAQLESSAGVGLNGGTGWTEAWNVADASRTGVTVVSGGLSYAGGGLSIQGGTQAMQYVATETSVTQFISRAIPAESGTVYLSFLYNNTVNADGTDDFLQVGFDSGALPNPRVSAIDENNLFTARSGTSTSGASNISSTTNTTYLLVLKAEKVSTSTTYNRVSLFVNPTTTSEPVTPSAVTTTNGGLGSAAFLAFRKARLEIGDTFLFDELRVGTSYADVVNNTSVQLDGANLTISDINSTGLDNQFSVSRSGNILSVSDTNHGFRSPPAGGTLSADNKTVMFDLSVTTINTITVNSSGGNDTVAISEFDGTAVGVTDLTINTGAGTDTVNINGAITVSGAVNVTTVNVNSLAAATVSTGTGLTITNTGTSSTLAGVISGSGAPLTKSGPGTVTLTNANTYSGATAVNGGTLLVDGSLAAASAVMVTSGTTLGGTGTVNGPISVATGGILAPGTSPGTLNVAGVTFTSGSNYNVEITGNSAALYDRLNNTGTVALGAGDATLNLSGAYLPVPGDWFTIVQGTVTGQFAGLPDGSLLFFNGQPLTIVYSSAVLAFDATPTIEGTAGSDGFEISLDASGNVVVTNGAVTIMTAPLANLTSLTINGGDGDDTLTIDYTGPGGEFALPITFNGQNQASPNPGDALAIVGGAFATATFNYINANNGSINLDGTMITYTGLEPLAFSGTADNMIFNLPVTHDQAVLEDDGTASNGMSRLRSANSTFEVTTFANPGVSLTINAGNGNDTISIAVDFDSGTGAGEFAASLVINGDVGTDIVRLLSVLGLGSATAAGNLTITAEDIVLAANISTDGSVATAAGNVQLNGRIYQDASLTIDTDGPAGDGSIVFNGPLFATDSASNSLNLNAGTLGDIDFLGTVSGTTFVEAGGVISGEAERYTNRSILSSGGVWKIAPTEVLPGDGAVSIANPTGGQFMQALPDSTSVGGASASGLQRTNPGLLYRMNITTPGVYRLFLRSETDTPTGNADSIYVDLVEFMNGAGGVADWYATPTASADQNFNSGNIWQGSGAFEATAPSTATPMTWNITTPGIYTLRIVPREDGAAVDKFIFQHTSVALPTGAGTAESMVVGPNLNIISAHDVTANSSIAAQSVIQAAGTGTTMLSGLVAASGAAGIDLTGTNFTITGGLSATNGPISIDHSGANSLDINTGAITTGAAGLTVSSATASTTGAIFSTISGTGGVTKDGPGALILSGNNDYTGTTTVSAGTLLVSGSTDAASAVTVAGGATLGGNGIVNGSVDAAETGISTLAPGANGVGKLTLGSTITFDSDAVFVVDINGSGIAGTDYDQLVVNGVATLANAPLVLNTTAAPTTGSTLTILDATSITGRFTHNGRVLEEGDTFHEDGVNYTISYVGGDVTLTEAGATPGINGTTGIDAFTIRKNGTNIAVLLGGTVVYAAPSPTNLFINGLAEADTLTVDYAFGGNFTTPISFDGGDPVVAPGDKLVINGGTFATAIFNFTDGNSGNVDLGGGQVISYAGLEPVDMTGSTITSLVFNLPDTDELVDDISTLGISGSDFVLTSTNGEHELTTVSTAGVISLAINGRQGDDSITVLASFSTYTGSLAIDGGLQNDTIVIDAALNLGDGAGASTGALSLTANTVDINAAISTANEGATGTITLGGDTVRTTSNISTDGAAVSIAATTGFILDGTVTIATELGGNNNAGSVSLTGPVSGNAAGRDLIISTNVIGAVAFNGGAVSLPVFGSAGGGSFINDLTINTSGGTAGGIAGVLTLTGNVTLASSNGSGDPAVFTYRGSDVAIANSLTIDTENGANGIPGTVDFGTNSNVFASAAGATLTINVNSGGGPGGNIIVGTIDNNGGANNFLGGLTVNTAGTSSQSGEMRLYGDVLVDGAISLSRRTVSMLSGLIRIDSKQSATGPGNPITLGGAGYAQVSGADFTVDSSTSAAGQNGGTLTIADAGLDTAGYPGQFLNDVTFITSGGIGGAAGTTTFQHQAINLNDNGVSDPASLAVIGGGNIIFSASGFTAIVIDTQSGTDGPGGSVDFGTSVISSSGSVRDLSINTSAGSGSGLNGGSVVLGTISNSGGGQFFNDITITSSGDGAGAAGTVTLGGNISLDNNGTGDPASFTVTGGGNIILGVAAASTITIDIESGNSTGVTDVGGVNFGTSAVSATNVNVNLAIDTSNVGTSSVGGNVTLAGFNSAGGNLVNDLTITADANGTRGDVSFTTAAVNLASGLNVAIADEISQSAAAPITTVSSVSMTARNTVSLNANVNAGASTISISANQDGAGSEGFTQASGTSIVTTNATATALVVRVNTAAGGTGGAALGLLEVGAAPGQITVNTTSTAGSGGAIIDNNAGVLNLSGGDAALLASGGIGSADAIEMNLTNVGFNNSTAGDVRLTELVGTGGFVVNAVVGVATSANTGGAAFLIASSPITFAVNTSATNITAQALESAATNTDNITVNSGVTVTATTGNVLFEAGDRIVIQSTGLVTATLGNVTFDSGFSDTDNDGLMDLSGGVSAVAGTVTLDLNAEAGPTSNATQTATSTITSVTLSLLTTGGGTGVFDLDAPTTNNVSNLIANVGGEVEYRDANSLTLGTGGNGITTSNDDATICVIAGNLTLSDNVNLGSGTLRLQTDAVGSGISQSAGTITASALGLRSGTGGINLPTATNDVDTLAGTTTGSFTFQDADGFTIGTVGIDGCFTPGVTGTSSGDLELCVLTGDITISDNIAAGGNTVRLQASTGNVVETLAATITAGTLGVRAGGGNVTLDNSNDVDNLAAFASGNVSVVNVGGVIIGTVGAGPCFTATTGVSTTAGTISVINNTSGNITISQAVSAGGANSVTLDANGATADLLVNASVNSAGGAISLTADNDVSFNATGDVASNNGAITITGDAGVPVGGAVTMDPDTAIDSGTGTIHVSATGNITLGDLTTTNATLLAVTITSTAGGVVDAGADVDTEITANAAGSRVTIIAATGIGATNAIETEVASLDASVTAAGNILIVEVSSIDLFDIDTAAGSITIQSGGTMTATDVQSNTDSDTNDITLTTTAGGIGVGTIAAGVAGDVFLTAATAITDLDATNPDITADDLVLLSTTGVGTLADPLETVSSNLEAVGGTGGVFIANSGDLTVGGIDALVIGVSATGTGIAISTIGNLDVSEDVIASGAAADVMLSTVDQLALTQNLTVNSGVTVQSTGGSVTLNAGDALEVEAGGSVSAGTFLTLNVDQGGVDPLNGATVNLFGSLTAANGDVTVNTGNEADTVTVSGTVSALAGNIVVNLGTGNDVFTSATNGTTVINAGAGTFTINAGDGNDTITTGDATFAAAITASLTNLNGNDGTNPLSDGNDTFNVRPLSTTPFAVRGERPHLVPVGDTLNLDFSTIGMTIPTLTVGAVNGGGWSFTPSMLLPVNYSSIEKVVTTPAASVYNLIILMDDTLQPLADRLKNSINGAADDVIDVQRIGPTDLQVEVNGEQVFRGADAAIRTLQILGSNDQGDTLRVNEDAMLGLPLFAGVLGATAVAGGHVSPTFTNLTSLAAVPFHFDGGNNSAGGPDAAELYLVASHAVVSTSDNLDSTHSGNIGVGAGPLAFGTPRFALSFENVEPILFVGAGGSLTSDASSSPDSDVTSLTISDAGSTSLIAANLGSLTYAPTTFSGFNSLVVRSGGGADTIDLVAIDTTPANGVVLDTSVLLDADNQLSTDLSADNIIVRSLPALSGVATLLGGQGSDTFRLTDDLDDIAGPVEVDGEGLNVANNNDQLFLNDSGDMTADPNVLITAVVDTADYVVTGVNASGVTFRNIDSFDYTGTQGGDTIDARFRQNTTDPHDLNTVALRGSGGADQFLLYTSNQRGGVDPEGLVTSPVTSGVGTISLYGDAGNDIFGQTPDLSDLDDTGAMDVGLLVPATTRMIRPTIAATAGGSTIFIDGGDPVPLVNQVGDTVGDVLNLDVSGVPNNTAMIVGAGSSGNVLSANTAPFSWVSIEDINLVDNGKLTGVQIGDVFGRGTTGNDLMQISANATAALPHQVRVRIGGAIMNYNVPGKAVLYGGNGVDTMSQTTAKIPAVFYGEAGNDSLAGGSNNDWLVGGDGNDQITGGEGQNVIWGDNAPTNPGDPTPQDFQGANDGNDTISSGNGADVIYAGGGHDVVNSGGGNDYIHAGAGNDSVDAGAGDDRVYGYSGNDTLQGNTGNDLLSGGDGNDWLLGSAGNDVLIGGTGADTLNGGDGNDLLITGGLAGGAENSTWTSAPNTMTYAANTYSDPMDNDAALLALLTAWQGNSNAAAPPPEVLALLPIIAPDGSDDDAWGGNGSDLFSWDAADMADESLTAPGPNDFNNPATGPDVRLI</sequence>
<dbReference type="PRINTS" id="PR00313">
    <property type="entry name" value="CABNDNGRPT"/>
</dbReference>
<name>A0A517YA37_9BACT</name>
<dbReference type="KEGG" id="aagg:ETAA8_21830"/>
<dbReference type="OrthoDB" id="292764at2"/>
<dbReference type="SUPFAM" id="SSF51120">
    <property type="entry name" value="beta-Roll"/>
    <property type="match status" value="2"/>
</dbReference>
<accession>A0A517YA37</accession>
<proteinExistence type="predicted"/>
<dbReference type="Gene3D" id="2.60.120.1620">
    <property type="match status" value="1"/>
</dbReference>
<evidence type="ECO:0000313" key="4">
    <source>
        <dbReference type="Proteomes" id="UP000315017"/>
    </source>
</evidence>
<dbReference type="PROSITE" id="PS00330">
    <property type="entry name" value="HEMOLYSIN_CALCIUM"/>
    <property type="match status" value="2"/>
</dbReference>
<dbReference type="InterPro" id="IPR011050">
    <property type="entry name" value="Pectin_lyase_fold/virulence"/>
</dbReference>
<evidence type="ECO:0000256" key="2">
    <source>
        <dbReference type="SAM" id="MobiDB-lite"/>
    </source>
</evidence>
<dbReference type="Pfam" id="PF12951">
    <property type="entry name" value="PATR"/>
    <property type="match status" value="2"/>
</dbReference>
<dbReference type="InterPro" id="IPR011049">
    <property type="entry name" value="Serralysin-like_metalloprot_C"/>
</dbReference>
<reference evidence="3 4" key="1">
    <citation type="submission" date="2019-02" db="EMBL/GenBank/DDBJ databases">
        <title>Deep-cultivation of Planctomycetes and their phenomic and genomic characterization uncovers novel biology.</title>
        <authorList>
            <person name="Wiegand S."/>
            <person name="Jogler M."/>
            <person name="Boedeker C."/>
            <person name="Pinto D."/>
            <person name="Vollmers J."/>
            <person name="Rivas-Marin E."/>
            <person name="Kohn T."/>
            <person name="Peeters S.H."/>
            <person name="Heuer A."/>
            <person name="Rast P."/>
            <person name="Oberbeckmann S."/>
            <person name="Bunk B."/>
            <person name="Jeske O."/>
            <person name="Meyerdierks A."/>
            <person name="Storesund J.E."/>
            <person name="Kallscheuer N."/>
            <person name="Luecker S."/>
            <person name="Lage O.M."/>
            <person name="Pohl T."/>
            <person name="Merkel B.J."/>
            <person name="Hornburger P."/>
            <person name="Mueller R.-W."/>
            <person name="Bruemmer F."/>
            <person name="Labrenz M."/>
            <person name="Spormann A.M."/>
            <person name="Op den Camp H."/>
            <person name="Overmann J."/>
            <person name="Amann R."/>
            <person name="Jetten M.S.M."/>
            <person name="Mascher T."/>
            <person name="Medema M.H."/>
            <person name="Devos D.P."/>
            <person name="Kaster A.-K."/>
            <person name="Ovreas L."/>
            <person name="Rohde M."/>
            <person name="Galperin M.Y."/>
            <person name="Jogler C."/>
        </authorList>
    </citation>
    <scope>NUCLEOTIDE SEQUENCE [LARGE SCALE GENOMIC DNA]</scope>
    <source>
        <strain evidence="3 4">ETA_A8</strain>
    </source>
</reference>
<dbReference type="InterPro" id="IPR001343">
    <property type="entry name" value="Hemolysn_Ca-bd"/>
</dbReference>
<dbReference type="SUPFAM" id="SSF51126">
    <property type="entry name" value="Pectin lyase-like"/>
    <property type="match status" value="1"/>
</dbReference>
<organism evidence="3 4">
    <name type="scientific">Anatilimnocola aggregata</name>
    <dbReference type="NCBI Taxonomy" id="2528021"/>
    <lineage>
        <taxon>Bacteria</taxon>
        <taxon>Pseudomonadati</taxon>
        <taxon>Planctomycetota</taxon>
        <taxon>Planctomycetia</taxon>
        <taxon>Pirellulales</taxon>
        <taxon>Pirellulaceae</taxon>
        <taxon>Anatilimnocola</taxon>
    </lineage>
</organism>
<keyword evidence="1" id="KW-0732">Signal</keyword>
<evidence type="ECO:0000256" key="1">
    <source>
        <dbReference type="ARBA" id="ARBA00022729"/>
    </source>
</evidence>
<dbReference type="NCBIfam" id="TIGR02601">
    <property type="entry name" value="autotrns_rpt"/>
    <property type="match status" value="2"/>
</dbReference>
<dbReference type="Pfam" id="PF00353">
    <property type="entry name" value="HemolysinCabind"/>
    <property type="match status" value="3"/>
</dbReference>
<protein>
    <submittedName>
        <fullName evidence="3">Hemolysin, chromosomal</fullName>
    </submittedName>
</protein>
<dbReference type="EMBL" id="CP036274">
    <property type="protein sequence ID" value="QDU27099.1"/>
    <property type="molecule type" value="Genomic_DNA"/>
</dbReference>
<dbReference type="Proteomes" id="UP000315017">
    <property type="component" value="Chromosome"/>
</dbReference>
<evidence type="ECO:0000313" key="3">
    <source>
        <dbReference type="EMBL" id="QDU27099.1"/>
    </source>
</evidence>
<dbReference type="GO" id="GO:0005509">
    <property type="term" value="F:calcium ion binding"/>
    <property type="evidence" value="ECO:0007669"/>
    <property type="project" value="InterPro"/>
</dbReference>
<dbReference type="InterPro" id="IPR013425">
    <property type="entry name" value="Autotrns_rpt"/>
</dbReference>
<feature type="region of interest" description="Disordered" evidence="2">
    <location>
        <begin position="4344"/>
        <end position="4366"/>
    </location>
</feature>
<keyword evidence="4" id="KW-1185">Reference proteome</keyword>
<dbReference type="InterPro" id="IPR018511">
    <property type="entry name" value="Hemolysin-typ_Ca-bd_CS"/>
</dbReference>